<proteinExistence type="predicted"/>
<gene>
    <name evidence="1" type="ORF">SARC_16302</name>
</gene>
<feature type="non-terminal residue" evidence="1">
    <location>
        <position position="35"/>
    </location>
</feature>
<protein>
    <recommendedName>
        <fullName evidence="3">Hydroxyacylglutathione hydrolase C-terminal domain-containing protein</fullName>
    </recommendedName>
</protein>
<evidence type="ECO:0008006" key="3">
    <source>
        <dbReference type="Google" id="ProtNLM"/>
    </source>
</evidence>
<dbReference type="EMBL" id="KQ249385">
    <property type="protein sequence ID" value="KNC71158.1"/>
    <property type="molecule type" value="Genomic_DNA"/>
</dbReference>
<dbReference type="Gene3D" id="3.60.15.10">
    <property type="entry name" value="Ribonuclease Z/Hydroxyacylglutathione hydrolase-like"/>
    <property type="match status" value="1"/>
</dbReference>
<name>A0A0L0F4P5_9EUKA</name>
<dbReference type="STRING" id="667725.A0A0L0F4P5"/>
<dbReference type="RefSeq" id="XP_014145060.1">
    <property type="nucleotide sequence ID" value="XM_014289585.1"/>
</dbReference>
<dbReference type="Proteomes" id="UP000054560">
    <property type="component" value="Unassembled WGS sequence"/>
</dbReference>
<dbReference type="AlphaFoldDB" id="A0A0L0F4P5"/>
<organism evidence="1 2">
    <name type="scientific">Sphaeroforma arctica JP610</name>
    <dbReference type="NCBI Taxonomy" id="667725"/>
    <lineage>
        <taxon>Eukaryota</taxon>
        <taxon>Ichthyosporea</taxon>
        <taxon>Ichthyophonida</taxon>
        <taxon>Sphaeroforma</taxon>
    </lineage>
</organism>
<accession>A0A0L0F4P5</accession>
<dbReference type="InterPro" id="IPR036866">
    <property type="entry name" value="RibonucZ/Hydroxyglut_hydro"/>
</dbReference>
<evidence type="ECO:0000313" key="2">
    <source>
        <dbReference type="Proteomes" id="UP000054560"/>
    </source>
</evidence>
<keyword evidence="2" id="KW-1185">Reference proteome</keyword>
<evidence type="ECO:0000313" key="1">
    <source>
        <dbReference type="EMBL" id="KNC71158.1"/>
    </source>
</evidence>
<dbReference type="SUPFAM" id="SSF56281">
    <property type="entry name" value="Metallo-hydrolase/oxidoreductase"/>
    <property type="match status" value="1"/>
</dbReference>
<dbReference type="GeneID" id="25916806"/>
<sequence>MKIDVIPMFEDNYAYLIIDDATKDAAIIDPAEPST</sequence>
<reference evidence="1 2" key="1">
    <citation type="submission" date="2011-02" db="EMBL/GenBank/DDBJ databases">
        <title>The Genome Sequence of Sphaeroforma arctica JP610.</title>
        <authorList>
            <consortium name="The Broad Institute Genome Sequencing Platform"/>
            <person name="Russ C."/>
            <person name="Cuomo C."/>
            <person name="Young S.K."/>
            <person name="Zeng Q."/>
            <person name="Gargeya S."/>
            <person name="Alvarado L."/>
            <person name="Berlin A."/>
            <person name="Chapman S.B."/>
            <person name="Chen Z."/>
            <person name="Freedman E."/>
            <person name="Gellesch M."/>
            <person name="Goldberg J."/>
            <person name="Griggs A."/>
            <person name="Gujja S."/>
            <person name="Heilman E."/>
            <person name="Heiman D."/>
            <person name="Howarth C."/>
            <person name="Mehta T."/>
            <person name="Neiman D."/>
            <person name="Pearson M."/>
            <person name="Roberts A."/>
            <person name="Saif S."/>
            <person name="Shea T."/>
            <person name="Shenoy N."/>
            <person name="Sisk P."/>
            <person name="Stolte C."/>
            <person name="Sykes S."/>
            <person name="White J."/>
            <person name="Yandava C."/>
            <person name="Burger G."/>
            <person name="Gray M.W."/>
            <person name="Holland P.W.H."/>
            <person name="King N."/>
            <person name="Lang F.B.F."/>
            <person name="Roger A.J."/>
            <person name="Ruiz-Trillo I."/>
            <person name="Haas B."/>
            <person name="Nusbaum C."/>
            <person name="Birren B."/>
        </authorList>
    </citation>
    <scope>NUCLEOTIDE SEQUENCE [LARGE SCALE GENOMIC DNA]</scope>
    <source>
        <strain evidence="1 2">JP610</strain>
    </source>
</reference>